<evidence type="ECO:0000256" key="4">
    <source>
        <dbReference type="ARBA" id="ARBA00048941"/>
    </source>
</evidence>
<evidence type="ECO:0000256" key="3">
    <source>
        <dbReference type="ARBA" id="ARBA00023033"/>
    </source>
</evidence>
<reference evidence="6 7" key="1">
    <citation type="submission" date="2016-11" db="EMBL/GenBank/DDBJ databases">
        <authorList>
            <person name="Jaros S."/>
            <person name="Januszkiewicz K."/>
            <person name="Wedrychowicz H."/>
        </authorList>
    </citation>
    <scope>NUCLEOTIDE SEQUENCE [LARGE SCALE GENOMIC DNA]</scope>
    <source>
        <strain evidence="6 7">DSM 43832</strain>
    </source>
</reference>
<evidence type="ECO:0000256" key="2">
    <source>
        <dbReference type="ARBA" id="ARBA00023002"/>
    </source>
</evidence>
<comment type="catalytic activity">
    <reaction evidence="4">
        <text>propane + NADH + O2 + H(+) = propan-2-ol + NAD(+) + H2O</text>
        <dbReference type="Rhea" id="RHEA:49992"/>
        <dbReference type="ChEBI" id="CHEBI:15377"/>
        <dbReference type="ChEBI" id="CHEBI:15378"/>
        <dbReference type="ChEBI" id="CHEBI:15379"/>
        <dbReference type="ChEBI" id="CHEBI:17824"/>
        <dbReference type="ChEBI" id="CHEBI:32879"/>
        <dbReference type="ChEBI" id="CHEBI:57540"/>
        <dbReference type="ChEBI" id="CHEBI:57945"/>
        <dbReference type="EC" id="1.14.13.227"/>
    </reaction>
</comment>
<dbReference type="SUPFAM" id="SSF47240">
    <property type="entry name" value="Ferritin-like"/>
    <property type="match status" value="1"/>
</dbReference>
<keyword evidence="2" id="KW-0560">Oxidoreductase</keyword>
<dbReference type="InterPro" id="IPR009078">
    <property type="entry name" value="Ferritin-like_SF"/>
</dbReference>
<dbReference type="InterPro" id="IPR003430">
    <property type="entry name" value="Phenol_Hydrox"/>
</dbReference>
<dbReference type="STRING" id="1848.SAMN05443637_102379"/>
<proteinExistence type="predicted"/>
<keyword evidence="3 6" id="KW-0503">Monooxygenase</keyword>
<evidence type="ECO:0000259" key="5">
    <source>
        <dbReference type="Pfam" id="PF04945"/>
    </source>
</evidence>
<dbReference type="OrthoDB" id="7591937at2"/>
<dbReference type="InterPro" id="IPR007029">
    <property type="entry name" value="YHS_dom"/>
</dbReference>
<dbReference type="GO" id="GO:0004497">
    <property type="term" value="F:monooxygenase activity"/>
    <property type="evidence" value="ECO:0007669"/>
    <property type="project" value="UniProtKB-KW"/>
</dbReference>
<dbReference type="RefSeq" id="WP_073455488.1">
    <property type="nucleotide sequence ID" value="NZ_CALGVN010000036.1"/>
</dbReference>
<organism evidence="6 7">
    <name type="scientific">Pseudonocardia thermophila</name>
    <dbReference type="NCBI Taxonomy" id="1848"/>
    <lineage>
        <taxon>Bacteria</taxon>
        <taxon>Bacillati</taxon>
        <taxon>Actinomycetota</taxon>
        <taxon>Actinomycetes</taxon>
        <taxon>Pseudonocardiales</taxon>
        <taxon>Pseudonocardiaceae</taxon>
        <taxon>Pseudonocardia</taxon>
    </lineage>
</organism>
<gene>
    <name evidence="6" type="ORF">SAMN05443637_102379</name>
</gene>
<dbReference type="InterPro" id="IPR012348">
    <property type="entry name" value="RNR-like"/>
</dbReference>
<dbReference type="EC" id="1.14.13.227" evidence="1"/>
<dbReference type="Proteomes" id="UP000184363">
    <property type="component" value="Unassembled WGS sequence"/>
</dbReference>
<dbReference type="EMBL" id="FRAP01000002">
    <property type="protein sequence ID" value="SHK09704.1"/>
    <property type="molecule type" value="Genomic_DNA"/>
</dbReference>
<dbReference type="Pfam" id="PF04945">
    <property type="entry name" value="YHS"/>
    <property type="match status" value="1"/>
</dbReference>
<sequence>MLLNRDDWYETSRDLDWTFSYVDPNEVFPASWSGAGDVPADAWQDWEEPFRVSYRDYVRIQREKEGGVKAVGNALSRAGVFEKLDPAHLASAHLHLGGTCMVEQMAITMQSRFCRFAPTPKWRNLGVFGMLDETRHAQLDLRFAHELLKVDPRFDWTLKAFHTNEWGIRAVKAFFDDIMLNADCVEAALAVSLTVEHGFTNMQFVALAADAMAAGDINWSNLLSSIQTDEARHAQQGFPTLAVLMEHDPERAQQAIDVAFWRSTRLFQTLTGPAMDYYTPLEQRKMSFKEFMLEWIVNHHERILEDYGLKKPWYWDDFLRSLETAHHSMHLGMWWYRPTLFFKPNAGVSPAEREWLREKYPTWERDFGYIWDQIIANVQAGDVPATLPETLPVLCNVTHLPIGGACAPHELAEHKSEYKGKVYRFDSHISKWCFDVDPERYADHPTVVDRFLAGDIQPMDLPGALAWMGITPDVMGDDVYDYAWAREYVNA</sequence>
<keyword evidence="7" id="KW-1185">Reference proteome</keyword>
<evidence type="ECO:0000256" key="1">
    <source>
        <dbReference type="ARBA" id="ARBA00012710"/>
    </source>
</evidence>
<protein>
    <recommendedName>
        <fullName evidence="1">propane 2-monooxygenase</fullName>
        <ecNumber evidence="1">1.14.13.227</ecNumber>
    </recommendedName>
</protein>
<dbReference type="Pfam" id="PF02332">
    <property type="entry name" value="Phenol_Hydrox"/>
    <property type="match status" value="1"/>
</dbReference>
<feature type="domain" description="YHS" evidence="5">
    <location>
        <begin position="412"/>
        <end position="444"/>
    </location>
</feature>
<evidence type="ECO:0000313" key="7">
    <source>
        <dbReference type="Proteomes" id="UP000184363"/>
    </source>
</evidence>
<accession>A0A1M6PNX4</accession>
<dbReference type="AlphaFoldDB" id="A0A1M6PNX4"/>
<name>A0A1M6PNX4_PSETH</name>
<evidence type="ECO:0000313" key="6">
    <source>
        <dbReference type="EMBL" id="SHK09704.1"/>
    </source>
</evidence>
<dbReference type="Gene3D" id="1.10.620.20">
    <property type="entry name" value="Ribonucleotide Reductase, subunit A"/>
    <property type="match status" value="1"/>
</dbReference>